<keyword evidence="2" id="KW-1185">Reference proteome</keyword>
<organism evidence="1 2">
    <name type="scientific">Diphasiastrum complanatum</name>
    <name type="common">Issler's clubmoss</name>
    <name type="synonym">Lycopodium complanatum</name>
    <dbReference type="NCBI Taxonomy" id="34168"/>
    <lineage>
        <taxon>Eukaryota</taxon>
        <taxon>Viridiplantae</taxon>
        <taxon>Streptophyta</taxon>
        <taxon>Embryophyta</taxon>
        <taxon>Tracheophyta</taxon>
        <taxon>Lycopodiopsida</taxon>
        <taxon>Lycopodiales</taxon>
        <taxon>Lycopodiaceae</taxon>
        <taxon>Lycopodioideae</taxon>
        <taxon>Diphasiastrum</taxon>
    </lineage>
</organism>
<dbReference type="Proteomes" id="UP001162992">
    <property type="component" value="Chromosome 6"/>
</dbReference>
<comment type="caution">
    <text evidence="1">The sequence shown here is derived from an EMBL/GenBank/DDBJ whole genome shotgun (WGS) entry which is preliminary data.</text>
</comment>
<accession>A0ACC2DGU6</accession>
<protein>
    <submittedName>
        <fullName evidence="1">Uncharacterized protein</fullName>
    </submittedName>
</protein>
<gene>
    <name evidence="1" type="ORF">O6H91_06G102800</name>
</gene>
<dbReference type="EMBL" id="CM055097">
    <property type="protein sequence ID" value="KAJ7553543.1"/>
    <property type="molecule type" value="Genomic_DNA"/>
</dbReference>
<evidence type="ECO:0000313" key="1">
    <source>
        <dbReference type="EMBL" id="KAJ7553543.1"/>
    </source>
</evidence>
<name>A0ACC2DGU6_DIPCM</name>
<evidence type="ECO:0000313" key="2">
    <source>
        <dbReference type="Proteomes" id="UP001162992"/>
    </source>
</evidence>
<sequence>MLAMKKGGGLSRLIFSGGNSGSEIPASVFSHPTNSISEEFDKYIADELVEENESFEAGSSRDGESLSLDPQEGNFEEPHASFTSKWCVDNVEESGFPIGGSRSTRYSSEAPARLQTKYEQGILAHELCQPEKLLSRSHNSSPAWDLQVRSEPMEIAKKGKHLVKVWKKLQKQRSWSTESSRNEAWERRRHLYLSEELKNMKDDGDSRALGRCISDCGERTQPRKQRFLTRTLTDDDLEELKGCIDLGFGFGSTEDPHLCNTLPALELCYALDRQLSSPSMSDGGLQNSSLYESPLSSPEGTWRISTPGDKPQQVKTRLRHWAQAVACSVRQSC</sequence>
<proteinExistence type="predicted"/>
<reference evidence="2" key="1">
    <citation type="journal article" date="2024" name="Proc. Natl. Acad. Sci. U.S.A.">
        <title>Extraordinary preservation of gene collinearity over three hundred million years revealed in homosporous lycophytes.</title>
        <authorList>
            <person name="Li C."/>
            <person name="Wickell D."/>
            <person name="Kuo L.Y."/>
            <person name="Chen X."/>
            <person name="Nie B."/>
            <person name="Liao X."/>
            <person name="Peng D."/>
            <person name="Ji J."/>
            <person name="Jenkins J."/>
            <person name="Williams M."/>
            <person name="Shu S."/>
            <person name="Plott C."/>
            <person name="Barry K."/>
            <person name="Rajasekar S."/>
            <person name="Grimwood J."/>
            <person name="Han X."/>
            <person name="Sun S."/>
            <person name="Hou Z."/>
            <person name="He W."/>
            <person name="Dai G."/>
            <person name="Sun C."/>
            <person name="Schmutz J."/>
            <person name="Leebens-Mack J.H."/>
            <person name="Li F.W."/>
            <person name="Wang L."/>
        </authorList>
    </citation>
    <scope>NUCLEOTIDE SEQUENCE [LARGE SCALE GENOMIC DNA]</scope>
    <source>
        <strain evidence="2">cv. PW_Plant_1</strain>
    </source>
</reference>